<dbReference type="Proteomes" id="UP000244817">
    <property type="component" value="Unassembled WGS sequence"/>
</dbReference>
<dbReference type="NCBIfam" id="TIGR03534">
    <property type="entry name" value="RF_mod_PrmC"/>
    <property type="match status" value="1"/>
</dbReference>
<dbReference type="InterPro" id="IPR019874">
    <property type="entry name" value="RF_methyltr_PrmC"/>
</dbReference>
<reference evidence="8 9" key="1">
    <citation type="submission" date="2018-04" db="EMBL/GenBank/DDBJ databases">
        <title>Pelagivirga bohaiensis gen. nov., sp. nov., a bacterium isolated from the Bohai Sea.</title>
        <authorList>
            <person name="Ji X."/>
        </authorList>
    </citation>
    <scope>NUCLEOTIDE SEQUENCE [LARGE SCALE GENOMIC DNA]</scope>
    <source>
        <strain evidence="8 9">BH-SD16</strain>
    </source>
</reference>
<dbReference type="EMBL" id="QCYG01000001">
    <property type="protein sequence ID" value="PVA08371.1"/>
    <property type="molecule type" value="Genomic_DNA"/>
</dbReference>
<dbReference type="EC" id="2.1.1.297" evidence="5"/>
<dbReference type="InterPro" id="IPR004556">
    <property type="entry name" value="HemK-like"/>
</dbReference>
<gene>
    <name evidence="5 8" type="primary">prmC</name>
    <name evidence="8" type="ORF">DC363_01085</name>
</gene>
<dbReference type="GO" id="GO:0003676">
    <property type="term" value="F:nucleic acid binding"/>
    <property type="evidence" value="ECO:0007669"/>
    <property type="project" value="InterPro"/>
</dbReference>
<evidence type="ECO:0000313" key="9">
    <source>
        <dbReference type="Proteomes" id="UP000244817"/>
    </source>
</evidence>
<accession>A0A2T7G1S7</accession>
<dbReference type="Gene3D" id="3.40.50.150">
    <property type="entry name" value="Vaccinia Virus protein VP39"/>
    <property type="match status" value="1"/>
</dbReference>
<evidence type="ECO:0000259" key="7">
    <source>
        <dbReference type="Pfam" id="PF17827"/>
    </source>
</evidence>
<evidence type="ECO:0000256" key="5">
    <source>
        <dbReference type="HAMAP-Rule" id="MF_02126"/>
    </source>
</evidence>
<dbReference type="NCBIfam" id="TIGR00536">
    <property type="entry name" value="hemK_fam"/>
    <property type="match status" value="1"/>
</dbReference>
<dbReference type="InterPro" id="IPR007848">
    <property type="entry name" value="Small_mtfrase_dom"/>
</dbReference>
<dbReference type="InterPro" id="IPR002052">
    <property type="entry name" value="DNA_methylase_N6_adenine_CS"/>
</dbReference>
<dbReference type="InterPro" id="IPR050320">
    <property type="entry name" value="N5-glutamine_MTase"/>
</dbReference>
<keyword evidence="2 5" id="KW-0808">Transferase</keyword>
<comment type="function">
    <text evidence="5">Methylates the class 1 translation termination release factors RF1/PrfA and RF2/PrfB on the glutamine residue of the universally conserved GGQ motif.</text>
</comment>
<evidence type="ECO:0000259" key="6">
    <source>
        <dbReference type="Pfam" id="PF05175"/>
    </source>
</evidence>
<evidence type="ECO:0000256" key="3">
    <source>
        <dbReference type="ARBA" id="ARBA00022691"/>
    </source>
</evidence>
<feature type="binding site" evidence="5">
    <location>
        <position position="156"/>
    </location>
    <ligand>
        <name>S-adenosyl-L-methionine</name>
        <dbReference type="ChEBI" id="CHEBI:59789"/>
    </ligand>
</feature>
<dbReference type="OrthoDB" id="9800643at2"/>
<dbReference type="AlphaFoldDB" id="A0A2T7G1S7"/>
<organism evidence="8 9">
    <name type="scientific">Thalassorhabdomicrobium marinisediminis</name>
    <dbReference type="NCBI Taxonomy" id="2170577"/>
    <lineage>
        <taxon>Bacteria</taxon>
        <taxon>Pseudomonadati</taxon>
        <taxon>Pseudomonadota</taxon>
        <taxon>Alphaproteobacteria</taxon>
        <taxon>Rhodobacterales</taxon>
        <taxon>Paracoccaceae</taxon>
        <taxon>Thalassorhabdomicrobium</taxon>
    </lineage>
</organism>
<dbReference type="Pfam" id="PF05175">
    <property type="entry name" value="MTS"/>
    <property type="match status" value="1"/>
</dbReference>
<feature type="binding site" evidence="5">
    <location>
        <position position="127"/>
    </location>
    <ligand>
        <name>S-adenosyl-L-methionine</name>
        <dbReference type="ChEBI" id="CHEBI:59789"/>
    </ligand>
</feature>
<keyword evidence="9" id="KW-1185">Reference proteome</keyword>
<dbReference type="InterPro" id="IPR029063">
    <property type="entry name" value="SAM-dependent_MTases_sf"/>
</dbReference>
<feature type="binding site" evidence="5">
    <location>
        <begin position="104"/>
        <end position="108"/>
    </location>
    <ligand>
        <name>S-adenosyl-L-methionine</name>
        <dbReference type="ChEBI" id="CHEBI:59789"/>
    </ligand>
</feature>
<evidence type="ECO:0000256" key="1">
    <source>
        <dbReference type="ARBA" id="ARBA00022603"/>
    </source>
</evidence>
<dbReference type="PANTHER" id="PTHR18895:SF74">
    <property type="entry name" value="MTRF1L RELEASE FACTOR GLUTAMINE METHYLTRANSFERASE"/>
    <property type="match status" value="1"/>
</dbReference>
<keyword evidence="1 5" id="KW-0489">Methyltransferase</keyword>
<evidence type="ECO:0000256" key="4">
    <source>
        <dbReference type="ARBA" id="ARBA00048391"/>
    </source>
</evidence>
<feature type="domain" description="Release factor glutamine methyltransferase N-terminal" evidence="7">
    <location>
        <begin position="2"/>
        <end position="63"/>
    </location>
</feature>
<dbReference type="GO" id="GO:0102559">
    <property type="term" value="F:peptide chain release factor N(5)-glutamine methyltransferase activity"/>
    <property type="evidence" value="ECO:0007669"/>
    <property type="project" value="UniProtKB-EC"/>
</dbReference>
<feature type="binding site" evidence="5">
    <location>
        <position position="170"/>
    </location>
    <ligand>
        <name>S-adenosyl-L-methionine</name>
        <dbReference type="ChEBI" id="CHEBI:59789"/>
    </ligand>
</feature>
<protein>
    <recommendedName>
        <fullName evidence="5">Release factor glutamine methyltransferase</fullName>
        <shortName evidence="5">RF MTase</shortName>
        <ecNumber evidence="5">2.1.1.297</ecNumber>
    </recommendedName>
    <alternativeName>
        <fullName evidence="5">N5-glutamine methyltransferase PrmC</fullName>
    </alternativeName>
    <alternativeName>
        <fullName evidence="5">Protein-(glutamine-N5) MTase PrmC</fullName>
    </alternativeName>
    <alternativeName>
        <fullName evidence="5">Protein-glutamine N-methyltransferase PrmC</fullName>
    </alternativeName>
</protein>
<sequence>MLRHAATAIPQRDARLLLAHVLDVPADRMTLILRDAVSAPQRDAFDALVARRAAGEPVSHLVGRRQFYGRWFEVTAQVLDPRPETETLIETALEVDFTRVLDLGTGSGCILLTLLAERPDATGLGLDLSEAAVELATRNGGALGAHKRAAFAVSDWFERATGRFDLVVSNPPYIAAEEMPGLAVELSFEPRMALTDEGDGLSCYRRIAAGADAHLHPGGWLMVEIGPTQAQAVAGMFTAAGLGEVGIRQDLDGRDRVVLGRKPL</sequence>
<name>A0A2T7G1S7_9RHOB</name>
<comment type="caution">
    <text evidence="8">The sequence shown here is derived from an EMBL/GenBank/DDBJ whole genome shotgun (WGS) entry which is preliminary data.</text>
</comment>
<dbReference type="HAMAP" id="MF_02126">
    <property type="entry name" value="RF_methyltr_PrmC"/>
    <property type="match status" value="1"/>
</dbReference>
<dbReference type="InterPro" id="IPR040758">
    <property type="entry name" value="PrmC_N"/>
</dbReference>
<comment type="similarity">
    <text evidence="5">Belongs to the protein N5-glutamine methyltransferase family. PrmC subfamily.</text>
</comment>
<dbReference type="PROSITE" id="PS00092">
    <property type="entry name" value="N6_MTASE"/>
    <property type="match status" value="1"/>
</dbReference>
<dbReference type="PANTHER" id="PTHR18895">
    <property type="entry name" value="HEMK METHYLTRANSFERASE"/>
    <property type="match status" value="1"/>
</dbReference>
<dbReference type="SUPFAM" id="SSF53335">
    <property type="entry name" value="S-adenosyl-L-methionine-dependent methyltransferases"/>
    <property type="match status" value="1"/>
</dbReference>
<dbReference type="GO" id="GO:0032259">
    <property type="term" value="P:methylation"/>
    <property type="evidence" value="ECO:0007669"/>
    <property type="project" value="UniProtKB-KW"/>
</dbReference>
<dbReference type="CDD" id="cd02440">
    <property type="entry name" value="AdoMet_MTases"/>
    <property type="match status" value="1"/>
</dbReference>
<evidence type="ECO:0000313" key="8">
    <source>
        <dbReference type="EMBL" id="PVA08371.1"/>
    </source>
</evidence>
<evidence type="ECO:0000256" key="2">
    <source>
        <dbReference type="ARBA" id="ARBA00022679"/>
    </source>
</evidence>
<keyword evidence="3 5" id="KW-0949">S-adenosyl-L-methionine</keyword>
<feature type="binding site" evidence="5">
    <location>
        <begin position="170"/>
        <end position="173"/>
    </location>
    <ligand>
        <name>substrate</name>
    </ligand>
</feature>
<feature type="domain" description="Methyltransferase small" evidence="6">
    <location>
        <begin position="85"/>
        <end position="196"/>
    </location>
</feature>
<dbReference type="Gene3D" id="1.10.8.10">
    <property type="entry name" value="DNA helicase RuvA subunit, C-terminal domain"/>
    <property type="match status" value="1"/>
</dbReference>
<comment type="catalytic activity">
    <reaction evidence="4 5">
        <text>L-glutaminyl-[peptide chain release factor] + S-adenosyl-L-methionine = N(5)-methyl-L-glutaminyl-[peptide chain release factor] + S-adenosyl-L-homocysteine + H(+)</text>
        <dbReference type="Rhea" id="RHEA:42896"/>
        <dbReference type="Rhea" id="RHEA-COMP:10271"/>
        <dbReference type="Rhea" id="RHEA-COMP:10272"/>
        <dbReference type="ChEBI" id="CHEBI:15378"/>
        <dbReference type="ChEBI" id="CHEBI:30011"/>
        <dbReference type="ChEBI" id="CHEBI:57856"/>
        <dbReference type="ChEBI" id="CHEBI:59789"/>
        <dbReference type="ChEBI" id="CHEBI:61891"/>
        <dbReference type="EC" id="2.1.1.297"/>
    </reaction>
</comment>
<proteinExistence type="inferred from homology"/>
<dbReference type="Pfam" id="PF17827">
    <property type="entry name" value="PrmC_N"/>
    <property type="match status" value="1"/>
</dbReference>